<protein>
    <submittedName>
        <fullName evidence="3">Amidohydrolase</fullName>
    </submittedName>
</protein>
<dbReference type="AlphaFoldDB" id="A0A1X0KFZ4"/>
<dbReference type="GO" id="GO:0019748">
    <property type="term" value="P:secondary metabolic process"/>
    <property type="evidence" value="ECO:0007669"/>
    <property type="project" value="TreeGrafter"/>
</dbReference>
<feature type="domain" description="Amidohydrolase-related" evidence="2">
    <location>
        <begin position="63"/>
        <end position="340"/>
    </location>
</feature>
<keyword evidence="4" id="KW-1185">Reference proteome</keyword>
<dbReference type="GO" id="GO:0005829">
    <property type="term" value="C:cytosol"/>
    <property type="evidence" value="ECO:0007669"/>
    <property type="project" value="TreeGrafter"/>
</dbReference>
<dbReference type="InterPro" id="IPR032465">
    <property type="entry name" value="ACMSD"/>
</dbReference>
<dbReference type="PANTHER" id="PTHR21240">
    <property type="entry name" value="2-AMINO-3-CARBOXYLMUCONATE-6-SEMIALDEHYDE DECARBOXYLASE"/>
    <property type="match status" value="1"/>
</dbReference>
<name>A0A1X0KFZ4_MYCSC</name>
<dbReference type="GO" id="GO:0016831">
    <property type="term" value="F:carboxy-lyase activity"/>
    <property type="evidence" value="ECO:0007669"/>
    <property type="project" value="InterPro"/>
</dbReference>
<dbReference type="GO" id="GO:0016787">
    <property type="term" value="F:hydrolase activity"/>
    <property type="evidence" value="ECO:0007669"/>
    <property type="project" value="UniProtKB-KW"/>
</dbReference>
<dbReference type="STRING" id="1783.BST44_12200"/>
<dbReference type="InterPro" id="IPR006680">
    <property type="entry name" value="Amidohydro-rel"/>
</dbReference>
<reference evidence="3 4" key="1">
    <citation type="submission" date="2017-02" db="EMBL/GenBank/DDBJ databases">
        <title>The new phylogeny of genus Mycobacterium.</title>
        <authorList>
            <person name="Tortoli E."/>
            <person name="Trovato A."/>
            <person name="Cirillo D.M."/>
        </authorList>
    </citation>
    <scope>NUCLEOTIDE SEQUENCE [LARGE SCALE GENOMIC DNA]</scope>
    <source>
        <strain evidence="3 4">DSM 43992</strain>
    </source>
</reference>
<organism evidence="3 4">
    <name type="scientific">Mycobacterium scrofulaceum</name>
    <dbReference type="NCBI Taxonomy" id="1783"/>
    <lineage>
        <taxon>Bacteria</taxon>
        <taxon>Bacillati</taxon>
        <taxon>Actinomycetota</taxon>
        <taxon>Actinomycetes</taxon>
        <taxon>Mycobacteriales</taxon>
        <taxon>Mycobacteriaceae</taxon>
        <taxon>Mycobacterium</taxon>
    </lineage>
</organism>
<keyword evidence="3" id="KW-0378">Hydrolase</keyword>
<dbReference type="OrthoDB" id="8673173at2"/>
<dbReference type="Pfam" id="PF04909">
    <property type="entry name" value="Amidohydro_2"/>
    <property type="match status" value="1"/>
</dbReference>
<dbReference type="SUPFAM" id="SSF51556">
    <property type="entry name" value="Metallo-dependent hydrolases"/>
    <property type="match status" value="1"/>
</dbReference>
<gene>
    <name evidence="3" type="ORF">BST44_12200</name>
</gene>
<evidence type="ECO:0000313" key="4">
    <source>
        <dbReference type="Proteomes" id="UP000192601"/>
    </source>
</evidence>
<accession>A0A1X0KFZ4</accession>
<comment type="caution">
    <text evidence="3">The sequence shown here is derived from an EMBL/GenBank/DDBJ whole genome shotgun (WGS) entry which is preliminary data.</text>
</comment>
<evidence type="ECO:0000313" key="3">
    <source>
        <dbReference type="EMBL" id="ORB73954.1"/>
    </source>
</evidence>
<dbReference type="Proteomes" id="UP000192601">
    <property type="component" value="Unassembled WGS sequence"/>
</dbReference>
<keyword evidence="1" id="KW-0456">Lyase</keyword>
<dbReference type="Gene3D" id="3.20.20.140">
    <property type="entry name" value="Metal-dependent hydrolases"/>
    <property type="match status" value="1"/>
</dbReference>
<dbReference type="PANTHER" id="PTHR21240:SF30">
    <property type="entry name" value="AMIDOHYDROLASE-RELATED DOMAIN-CONTAINING PROTEIN-RELATED"/>
    <property type="match status" value="1"/>
</dbReference>
<evidence type="ECO:0000256" key="1">
    <source>
        <dbReference type="ARBA" id="ARBA00023239"/>
    </source>
</evidence>
<evidence type="ECO:0000259" key="2">
    <source>
        <dbReference type="Pfam" id="PF04909"/>
    </source>
</evidence>
<proteinExistence type="predicted"/>
<dbReference type="EMBL" id="MVIJ01000015">
    <property type="protein sequence ID" value="ORB73954.1"/>
    <property type="molecule type" value="Genomic_DNA"/>
</dbReference>
<dbReference type="InterPro" id="IPR032466">
    <property type="entry name" value="Metal_Hydrolase"/>
</dbReference>
<sequence>MRLICIEEHTMDADIMRRAQPTLEEEAPYMGLQSSAAAASQSADRDRPHLVEMREAIRRGSDLADRRIAEMDAHGIDMQIISYSSPIQLVPEEHAVELAASANDRLGQAISQYPNRFGGFALLPWQAPQAAAEELERAVVELGLKGALIVGRPGARFLDDRRYDPVLQKLNDLRVPLYVHPFHPVPSVQQAYYSGFGPEVTTQFSLGGWGWHHEAGIHVLRLILSGAFERFPHLRVISGHWGEMVPFYLPRLDDVMPPNVTGLSTTITDTYCRHVWITPSGMFYEPHIDFIAQTVGLDRLIWSVDYPYLTLDGTRTFLNKLNISEDDRHRIAHRNAEDLLSINA</sequence>